<protein>
    <submittedName>
        <fullName evidence="4">TetR/AcrR family transcriptional regulator</fullName>
    </submittedName>
</protein>
<dbReference type="GO" id="GO:0003700">
    <property type="term" value="F:DNA-binding transcription factor activity"/>
    <property type="evidence" value="ECO:0007669"/>
    <property type="project" value="TreeGrafter"/>
</dbReference>
<evidence type="ECO:0000313" key="5">
    <source>
        <dbReference type="Proteomes" id="UP000320095"/>
    </source>
</evidence>
<dbReference type="InterPro" id="IPR001647">
    <property type="entry name" value="HTH_TetR"/>
</dbReference>
<dbReference type="PANTHER" id="PTHR30055">
    <property type="entry name" value="HTH-TYPE TRANSCRIPTIONAL REGULATOR RUTR"/>
    <property type="match status" value="1"/>
</dbReference>
<reference evidence="4 5" key="1">
    <citation type="journal article" date="2019" name="Environ. Microbiol.">
        <title>Species interactions and distinct microbial communities in high Arctic permafrost affected cryosols are associated with the CH4 and CO2 gas fluxes.</title>
        <authorList>
            <person name="Altshuler I."/>
            <person name="Hamel J."/>
            <person name="Turney S."/>
            <person name="Magnuson E."/>
            <person name="Levesque R."/>
            <person name="Greer C."/>
            <person name="Whyte L.G."/>
        </authorList>
    </citation>
    <scope>NUCLEOTIDE SEQUENCE [LARGE SCALE GENOMIC DNA]</scope>
    <source>
        <strain evidence="4 5">S5.20</strain>
    </source>
</reference>
<evidence type="ECO:0000256" key="2">
    <source>
        <dbReference type="PROSITE-ProRule" id="PRU00335"/>
    </source>
</evidence>
<name>A0A502E266_9MYCO</name>
<keyword evidence="1 2" id="KW-0238">DNA-binding</keyword>
<keyword evidence="5" id="KW-1185">Reference proteome</keyword>
<dbReference type="InterPro" id="IPR050109">
    <property type="entry name" value="HTH-type_TetR-like_transc_reg"/>
</dbReference>
<gene>
    <name evidence="4" type="ORF">EAH80_22270</name>
</gene>
<dbReference type="Gene3D" id="1.10.357.10">
    <property type="entry name" value="Tetracycline Repressor, domain 2"/>
    <property type="match status" value="1"/>
</dbReference>
<dbReference type="Proteomes" id="UP000320095">
    <property type="component" value="Unassembled WGS sequence"/>
</dbReference>
<comment type="caution">
    <text evidence="4">The sequence shown here is derived from an EMBL/GenBank/DDBJ whole genome shotgun (WGS) entry which is preliminary data.</text>
</comment>
<dbReference type="EMBL" id="RCZG01000011">
    <property type="protein sequence ID" value="TPG31673.1"/>
    <property type="molecule type" value="Genomic_DNA"/>
</dbReference>
<sequence>MTDTTGDTRTVIVETALSCFRTHGLRRTSVVDIAHAAGVSRSTVYEYFADKRAIVDAASEHATQSFYRRMARAMATAGTLEDQLAGAAVAVVQARHFIVPERLSDPSEVHSLLTTNAAALLRECGQFLAPYLSAAKLTGEVRRDLDVDGAAEWFARMLFSLFLTPSERLDLDDADAVAGFVREHVVRGFVDARSRQPPNRQRQVP</sequence>
<dbReference type="SUPFAM" id="SSF46689">
    <property type="entry name" value="Homeodomain-like"/>
    <property type="match status" value="1"/>
</dbReference>
<dbReference type="AlphaFoldDB" id="A0A502E266"/>
<dbReference type="SUPFAM" id="SSF48498">
    <property type="entry name" value="Tetracyclin repressor-like, C-terminal domain"/>
    <property type="match status" value="1"/>
</dbReference>
<evidence type="ECO:0000313" key="4">
    <source>
        <dbReference type="EMBL" id="TPG31673.1"/>
    </source>
</evidence>
<dbReference type="InterPro" id="IPR036271">
    <property type="entry name" value="Tet_transcr_reg_TetR-rel_C_sf"/>
</dbReference>
<dbReference type="PANTHER" id="PTHR30055:SF153">
    <property type="entry name" value="HTH-TYPE TRANSCRIPTIONAL REPRESSOR RV3405C"/>
    <property type="match status" value="1"/>
</dbReference>
<evidence type="ECO:0000256" key="1">
    <source>
        <dbReference type="ARBA" id="ARBA00023125"/>
    </source>
</evidence>
<dbReference type="RefSeq" id="WP_140695793.1">
    <property type="nucleotide sequence ID" value="NZ_RCZG01000011.1"/>
</dbReference>
<dbReference type="OrthoDB" id="4746440at2"/>
<dbReference type="PROSITE" id="PS50977">
    <property type="entry name" value="HTH_TETR_2"/>
    <property type="match status" value="1"/>
</dbReference>
<evidence type="ECO:0000259" key="3">
    <source>
        <dbReference type="PROSITE" id="PS50977"/>
    </source>
</evidence>
<dbReference type="InterPro" id="IPR009057">
    <property type="entry name" value="Homeodomain-like_sf"/>
</dbReference>
<feature type="DNA-binding region" description="H-T-H motif" evidence="2">
    <location>
        <begin position="29"/>
        <end position="48"/>
    </location>
</feature>
<feature type="domain" description="HTH tetR-type" evidence="3">
    <location>
        <begin position="6"/>
        <end position="66"/>
    </location>
</feature>
<organism evidence="4 5">
    <name type="scientific">Mycolicibacterium hodleri</name>
    <dbReference type="NCBI Taxonomy" id="49897"/>
    <lineage>
        <taxon>Bacteria</taxon>
        <taxon>Bacillati</taxon>
        <taxon>Actinomycetota</taxon>
        <taxon>Actinomycetes</taxon>
        <taxon>Mycobacteriales</taxon>
        <taxon>Mycobacteriaceae</taxon>
        <taxon>Mycolicibacterium</taxon>
    </lineage>
</organism>
<proteinExistence type="predicted"/>
<dbReference type="Pfam" id="PF00440">
    <property type="entry name" value="TetR_N"/>
    <property type="match status" value="1"/>
</dbReference>
<accession>A0A502E266</accession>
<dbReference type="GO" id="GO:0000976">
    <property type="term" value="F:transcription cis-regulatory region binding"/>
    <property type="evidence" value="ECO:0007669"/>
    <property type="project" value="TreeGrafter"/>
</dbReference>
<dbReference type="PRINTS" id="PR00455">
    <property type="entry name" value="HTHTETR"/>
</dbReference>